<dbReference type="PROSITE" id="PS50238">
    <property type="entry name" value="RHOGAP"/>
    <property type="match status" value="1"/>
</dbReference>
<reference evidence="6" key="1">
    <citation type="journal article" date="2015" name="Proc. Natl. Acad. Sci. U.S.A.">
        <title>Genome sequence of the Asian Tiger mosquito, Aedes albopictus, reveals insights into its biology, genetics, and evolution.</title>
        <authorList>
            <person name="Chen X.G."/>
            <person name="Jiang X."/>
            <person name="Gu J."/>
            <person name="Xu M."/>
            <person name="Wu Y."/>
            <person name="Deng Y."/>
            <person name="Zhang C."/>
            <person name="Bonizzoni M."/>
            <person name="Dermauw W."/>
            <person name="Vontas J."/>
            <person name="Armbruster P."/>
            <person name="Huang X."/>
            <person name="Yang Y."/>
            <person name="Zhang H."/>
            <person name="He W."/>
            <person name="Peng H."/>
            <person name="Liu Y."/>
            <person name="Wu K."/>
            <person name="Chen J."/>
            <person name="Lirakis M."/>
            <person name="Topalis P."/>
            <person name="Van Leeuwen T."/>
            <person name="Hall A.B."/>
            <person name="Jiang X."/>
            <person name="Thorpe C."/>
            <person name="Mueller R.L."/>
            <person name="Sun C."/>
            <person name="Waterhouse R.M."/>
            <person name="Yan G."/>
            <person name="Tu Z.J."/>
            <person name="Fang X."/>
            <person name="James A.A."/>
        </authorList>
    </citation>
    <scope>NUCLEOTIDE SEQUENCE [LARGE SCALE GENOMIC DNA]</scope>
    <source>
        <strain evidence="6">Foshan</strain>
    </source>
</reference>
<evidence type="ECO:0000256" key="2">
    <source>
        <dbReference type="SAM" id="Coils"/>
    </source>
</evidence>
<evidence type="ECO:0000256" key="3">
    <source>
        <dbReference type="SAM" id="MobiDB-lite"/>
    </source>
</evidence>
<dbReference type="GeneID" id="109422662"/>
<dbReference type="Gene3D" id="1.10.555.10">
    <property type="entry name" value="Rho GTPase activation protein"/>
    <property type="match status" value="1"/>
</dbReference>
<reference evidence="5" key="2">
    <citation type="submission" date="2025-05" db="UniProtKB">
        <authorList>
            <consortium name="EnsemblMetazoa"/>
        </authorList>
    </citation>
    <scope>IDENTIFICATION</scope>
    <source>
        <strain evidence="5">Foshan</strain>
    </source>
</reference>
<dbReference type="CDD" id="cd00159">
    <property type="entry name" value="RhoGAP"/>
    <property type="match status" value="1"/>
</dbReference>
<feature type="compositionally biased region" description="Basic and acidic residues" evidence="3">
    <location>
        <begin position="36"/>
        <end position="49"/>
    </location>
</feature>
<evidence type="ECO:0000313" key="6">
    <source>
        <dbReference type="Proteomes" id="UP000069940"/>
    </source>
</evidence>
<evidence type="ECO:0000256" key="1">
    <source>
        <dbReference type="ARBA" id="ARBA00022468"/>
    </source>
</evidence>
<name>A0ABM1YJ92_AEDAL</name>
<dbReference type="SMART" id="SM00324">
    <property type="entry name" value="RhoGAP"/>
    <property type="match status" value="1"/>
</dbReference>
<feature type="domain" description="Rho-GAP" evidence="4">
    <location>
        <begin position="162"/>
        <end position="352"/>
    </location>
</feature>
<keyword evidence="2" id="KW-0175">Coiled coil</keyword>
<feature type="coiled-coil region" evidence="2">
    <location>
        <begin position="72"/>
        <end position="120"/>
    </location>
</feature>
<dbReference type="PANTHER" id="PTHR23176">
    <property type="entry name" value="RHO/RAC/CDC GTPASE-ACTIVATING PROTEIN"/>
    <property type="match status" value="1"/>
</dbReference>
<dbReference type="InterPro" id="IPR050729">
    <property type="entry name" value="Rho-GAP"/>
</dbReference>
<dbReference type="Pfam" id="PF00620">
    <property type="entry name" value="RhoGAP"/>
    <property type="match status" value="1"/>
</dbReference>
<dbReference type="Proteomes" id="UP000069940">
    <property type="component" value="Unassembled WGS sequence"/>
</dbReference>
<evidence type="ECO:0000313" key="5">
    <source>
        <dbReference type="EnsemblMetazoa" id="AALFPA23_009654.P13332"/>
    </source>
</evidence>
<protein>
    <recommendedName>
        <fullName evidence="4">Rho-GAP domain-containing protein</fullName>
    </recommendedName>
</protein>
<dbReference type="InterPro" id="IPR000198">
    <property type="entry name" value="RhoGAP_dom"/>
</dbReference>
<dbReference type="SUPFAM" id="SSF48350">
    <property type="entry name" value="GTPase activation domain, GAP"/>
    <property type="match status" value="1"/>
</dbReference>
<proteinExistence type="predicted"/>
<dbReference type="EnsemblMetazoa" id="AALFPA23_009654.R13332">
    <property type="protein sequence ID" value="AALFPA23_009654.P13332"/>
    <property type="gene ID" value="AALFPA23_009654"/>
</dbReference>
<evidence type="ECO:0000259" key="4">
    <source>
        <dbReference type="PROSITE" id="PS50238"/>
    </source>
</evidence>
<dbReference type="Gene3D" id="1.20.5.4090">
    <property type="match status" value="1"/>
</dbReference>
<keyword evidence="6" id="KW-1185">Reference proteome</keyword>
<dbReference type="RefSeq" id="XP_019553062.3">
    <property type="nucleotide sequence ID" value="XM_019697517.3"/>
</dbReference>
<keyword evidence="1" id="KW-0343">GTPase activation</keyword>
<feature type="region of interest" description="Disordered" evidence="3">
    <location>
        <begin position="1"/>
        <end position="57"/>
    </location>
</feature>
<organism evidence="5 6">
    <name type="scientific">Aedes albopictus</name>
    <name type="common">Asian tiger mosquito</name>
    <name type="synonym">Stegomyia albopicta</name>
    <dbReference type="NCBI Taxonomy" id="7160"/>
    <lineage>
        <taxon>Eukaryota</taxon>
        <taxon>Metazoa</taxon>
        <taxon>Ecdysozoa</taxon>
        <taxon>Arthropoda</taxon>
        <taxon>Hexapoda</taxon>
        <taxon>Insecta</taxon>
        <taxon>Pterygota</taxon>
        <taxon>Neoptera</taxon>
        <taxon>Endopterygota</taxon>
        <taxon>Diptera</taxon>
        <taxon>Nematocera</taxon>
        <taxon>Culicoidea</taxon>
        <taxon>Culicidae</taxon>
        <taxon>Culicinae</taxon>
        <taxon>Aedini</taxon>
        <taxon>Aedes</taxon>
        <taxon>Stegomyia</taxon>
    </lineage>
</organism>
<dbReference type="PANTHER" id="PTHR23176:SF129">
    <property type="entry name" value="RHO GTPASE ACTIVATING PROTEIN AT 16F, ISOFORM E-RELATED"/>
    <property type="match status" value="1"/>
</dbReference>
<sequence length="354" mass="41234">MANDQYRNSLGLAQPKNRPKKLLDGFSNRKSFSKKAVPENHRSSREVRSEFGSSPSSSINLKEQFLYLQNQHQELFEEYSVLKQKYRALQENYERLKAEHSTLEDDYNTLKSDYKNLEESHKPFNVRKILQLKFKKRADKESLEKRNIIQNIQISDEACFNTYLEDVIKSDTLRIPRIVVECVTIVESSDKFMKSPGLYRVSGNHNTIQNLRYDINSDNYKKLRKQKTPHEVCGVLKLFLRELKVPIVSLALLNQIIPGPSDMIHSRTIKVLELVNSLDELRRNTLRFLMQHLKKVADVEENEMDSTSLGILMSSCIFNETLSDVCPQRFEATSAVPRECTRTMIECYEEIFVL</sequence>
<accession>A0ABM1YJ92</accession>
<dbReference type="InterPro" id="IPR008936">
    <property type="entry name" value="Rho_GTPase_activation_prot"/>
</dbReference>